<gene>
    <name evidence="5" type="primary">SFRS4_5_6</name>
    <name evidence="5" type="ORF">TSPGSL018_23613</name>
</gene>
<dbReference type="InterPro" id="IPR012677">
    <property type="entry name" value="Nucleotide-bd_a/b_plait_sf"/>
</dbReference>
<keyword evidence="2" id="KW-0694">RNA-binding</keyword>
<feature type="compositionally biased region" description="Low complexity" evidence="3">
    <location>
        <begin position="129"/>
        <end position="144"/>
    </location>
</feature>
<accession>A0A061RQU5</accession>
<evidence type="ECO:0000256" key="2">
    <source>
        <dbReference type="PROSITE-ProRule" id="PRU00176"/>
    </source>
</evidence>
<feature type="compositionally biased region" description="Basic residues" evidence="3">
    <location>
        <begin position="145"/>
        <end position="157"/>
    </location>
</feature>
<evidence type="ECO:0000259" key="4">
    <source>
        <dbReference type="PROSITE" id="PS50102"/>
    </source>
</evidence>
<reference evidence="5" key="1">
    <citation type="submission" date="2014-05" db="EMBL/GenBank/DDBJ databases">
        <title>The transcriptome of the halophilic microalga Tetraselmis sp. GSL018 isolated from the Great Salt Lake, Utah.</title>
        <authorList>
            <person name="Jinkerson R.E."/>
            <person name="D'Adamo S."/>
            <person name="Posewitz M.C."/>
        </authorList>
    </citation>
    <scope>NUCLEOTIDE SEQUENCE</scope>
    <source>
        <strain evidence="5">GSL018</strain>
    </source>
</reference>
<dbReference type="PROSITE" id="PS50102">
    <property type="entry name" value="RRM"/>
    <property type="match status" value="1"/>
</dbReference>
<sequence length="224" mass="25622">MKDSRDGDDAIRALDKKEFGYQRRRLVVEWARGDGAIKQREETRRKKAKPSSTLFVVNFDPTSVRERDLERHFDRYGRLTRVQIKKNFAFIQYETVSQATAALEACHQSLMGGRLLTVEYVAHEDQAFGPPSRGRSRSPAYGSSRRSRSPPPRRRSPPPRSPPRGYSPPRSRGSPSYRRPPSYSPPPRGRSPSPRRNGSYSRSPPPRRHSPSPPPRRHSPSPDR</sequence>
<feature type="compositionally biased region" description="Low complexity" evidence="3">
    <location>
        <begin position="167"/>
        <end position="181"/>
    </location>
</feature>
<proteinExistence type="predicted"/>
<name>A0A061RQU5_9CHLO</name>
<evidence type="ECO:0000313" key="5">
    <source>
        <dbReference type="EMBL" id="JAC75257.1"/>
    </source>
</evidence>
<feature type="compositionally biased region" description="Low complexity" evidence="3">
    <location>
        <begin position="190"/>
        <end position="202"/>
    </location>
</feature>
<dbReference type="AlphaFoldDB" id="A0A061RQU5"/>
<dbReference type="GO" id="GO:0003723">
    <property type="term" value="F:RNA binding"/>
    <property type="evidence" value="ECO:0007669"/>
    <property type="project" value="UniProtKB-UniRule"/>
</dbReference>
<protein>
    <submittedName>
        <fullName evidence="5">Splicing factor, arginine/serine-rich 4/5/6</fullName>
    </submittedName>
</protein>
<feature type="compositionally biased region" description="Basic residues" evidence="3">
    <location>
        <begin position="205"/>
        <end position="224"/>
    </location>
</feature>
<dbReference type="SUPFAM" id="SSF54928">
    <property type="entry name" value="RNA-binding domain, RBD"/>
    <property type="match status" value="1"/>
</dbReference>
<keyword evidence="1" id="KW-0507">mRNA processing</keyword>
<feature type="region of interest" description="Disordered" evidence="3">
    <location>
        <begin position="126"/>
        <end position="224"/>
    </location>
</feature>
<dbReference type="InterPro" id="IPR035979">
    <property type="entry name" value="RBD_domain_sf"/>
</dbReference>
<dbReference type="InterPro" id="IPR050907">
    <property type="entry name" value="SRSF"/>
</dbReference>
<dbReference type="Gene3D" id="3.30.70.330">
    <property type="match status" value="1"/>
</dbReference>
<evidence type="ECO:0000256" key="1">
    <source>
        <dbReference type="ARBA" id="ARBA00023187"/>
    </source>
</evidence>
<keyword evidence="1" id="KW-0508">mRNA splicing</keyword>
<evidence type="ECO:0000256" key="3">
    <source>
        <dbReference type="SAM" id="MobiDB-lite"/>
    </source>
</evidence>
<dbReference type="Pfam" id="PF00076">
    <property type="entry name" value="RRM_1"/>
    <property type="match status" value="1"/>
</dbReference>
<dbReference type="InterPro" id="IPR000504">
    <property type="entry name" value="RRM_dom"/>
</dbReference>
<dbReference type="GO" id="GO:0008380">
    <property type="term" value="P:RNA splicing"/>
    <property type="evidence" value="ECO:0007669"/>
    <property type="project" value="UniProtKB-KW"/>
</dbReference>
<dbReference type="EMBL" id="GBEZ01010414">
    <property type="protein sequence ID" value="JAC75257.1"/>
    <property type="molecule type" value="Transcribed_RNA"/>
</dbReference>
<dbReference type="PANTHER" id="PTHR23147">
    <property type="entry name" value="SERINE/ARGININE RICH SPLICING FACTOR"/>
    <property type="match status" value="1"/>
</dbReference>
<dbReference type="SMART" id="SM00360">
    <property type="entry name" value="RRM"/>
    <property type="match status" value="1"/>
</dbReference>
<organism evidence="5">
    <name type="scientific">Tetraselmis sp. GSL018</name>
    <dbReference type="NCBI Taxonomy" id="582737"/>
    <lineage>
        <taxon>Eukaryota</taxon>
        <taxon>Viridiplantae</taxon>
        <taxon>Chlorophyta</taxon>
        <taxon>core chlorophytes</taxon>
        <taxon>Chlorodendrophyceae</taxon>
        <taxon>Chlorodendrales</taxon>
        <taxon>Chlorodendraceae</taxon>
        <taxon>Tetraselmis</taxon>
    </lineage>
</organism>
<feature type="domain" description="RRM" evidence="4">
    <location>
        <begin position="52"/>
        <end position="123"/>
    </location>
</feature>